<dbReference type="Pfam" id="PF08712">
    <property type="entry name" value="Nfu_N"/>
    <property type="match status" value="1"/>
</dbReference>
<dbReference type="OrthoDB" id="565552at2759"/>
<dbReference type="Pfam" id="PF01106">
    <property type="entry name" value="NifU"/>
    <property type="match status" value="1"/>
</dbReference>
<dbReference type="PANTHER" id="PTHR11178:SF1">
    <property type="entry name" value="NFU1 IRON-SULFUR CLUSTER SCAFFOLD HOMOLOG, MITOCHONDRIAL"/>
    <property type="match status" value="1"/>
</dbReference>
<evidence type="ECO:0000313" key="4">
    <source>
        <dbReference type="Proteomes" id="UP000095023"/>
    </source>
</evidence>
<dbReference type="InterPro" id="IPR036498">
    <property type="entry name" value="Nfu/NifU_N_sf"/>
</dbReference>
<dbReference type="InterPro" id="IPR001075">
    <property type="entry name" value="NIF_FeS_clus_asmbl_NifU_C"/>
</dbReference>
<keyword evidence="4" id="KW-1185">Reference proteome</keyword>
<dbReference type="AlphaFoldDB" id="A0A1E4TGH5"/>
<protein>
    <recommendedName>
        <fullName evidence="2">Scaffold protein Nfu/NifU N-terminal domain-containing protein</fullName>
    </recommendedName>
</protein>
<dbReference type="PANTHER" id="PTHR11178">
    <property type="entry name" value="IRON-SULFUR CLUSTER SCAFFOLD PROTEIN NFU-RELATED"/>
    <property type="match status" value="1"/>
</dbReference>
<evidence type="ECO:0000259" key="2">
    <source>
        <dbReference type="SMART" id="SM00932"/>
    </source>
</evidence>
<dbReference type="InterPro" id="IPR035433">
    <property type="entry name" value="NFU1-like"/>
</dbReference>
<reference evidence="4" key="1">
    <citation type="submission" date="2016-02" db="EMBL/GenBank/DDBJ databases">
        <title>Comparative genomics of biotechnologically important yeasts.</title>
        <authorList>
            <consortium name="DOE Joint Genome Institute"/>
            <person name="Riley R."/>
            <person name="Haridas S."/>
            <person name="Wolfe K.H."/>
            <person name="Lopes M.R."/>
            <person name="Hittinger C.T."/>
            <person name="Goker M."/>
            <person name="Salamov A."/>
            <person name="Wisecaver J."/>
            <person name="Long T.M."/>
            <person name="Aerts A.L."/>
            <person name="Barry K."/>
            <person name="Choi C."/>
            <person name="Clum A."/>
            <person name="Coughlan A.Y."/>
            <person name="Deshpande S."/>
            <person name="Douglass A.P."/>
            <person name="Hanson S.J."/>
            <person name="Klenk H.-P."/>
            <person name="Labutti K."/>
            <person name="Lapidus A."/>
            <person name="Lindquist E."/>
            <person name="Lipzen A."/>
            <person name="Meier-Kolthoff J.P."/>
            <person name="Ohm R.A."/>
            <person name="Otillar R.P."/>
            <person name="Pangilinan J."/>
            <person name="Peng Y."/>
            <person name="Rokas A."/>
            <person name="Rosa C.A."/>
            <person name="Scheuner C."/>
            <person name="Sibirny A.A."/>
            <person name="Slot J.C."/>
            <person name="Stielow J.B."/>
            <person name="Sun H."/>
            <person name="Kurtzman C.P."/>
            <person name="Blackwell M."/>
            <person name="Jeffries T.W."/>
            <person name="Grigoriev I.V."/>
        </authorList>
    </citation>
    <scope>NUCLEOTIDE SEQUENCE [LARGE SCALE GENOMIC DNA]</scope>
    <source>
        <strain evidence="4">NRRL Y-17796</strain>
    </source>
</reference>
<organism evidence="3 4">
    <name type="scientific">Tortispora caseinolytica NRRL Y-17796</name>
    <dbReference type="NCBI Taxonomy" id="767744"/>
    <lineage>
        <taxon>Eukaryota</taxon>
        <taxon>Fungi</taxon>
        <taxon>Dikarya</taxon>
        <taxon>Ascomycota</taxon>
        <taxon>Saccharomycotina</taxon>
        <taxon>Trigonopsidomycetes</taxon>
        <taxon>Trigonopsidales</taxon>
        <taxon>Trigonopsidaceae</taxon>
        <taxon>Tortispora</taxon>
    </lineage>
</organism>
<accession>A0A1E4TGH5</accession>
<dbReference type="FunFam" id="3.30.300.130:FF:000001">
    <property type="entry name" value="NFU1 iron-sulfur cluster scaffold"/>
    <property type="match status" value="1"/>
</dbReference>
<dbReference type="SUPFAM" id="SSF117916">
    <property type="entry name" value="Fe-S cluster assembly (FSCA) domain-like"/>
    <property type="match status" value="1"/>
</dbReference>
<evidence type="ECO:0000256" key="1">
    <source>
        <dbReference type="ARBA" id="ARBA00006420"/>
    </source>
</evidence>
<dbReference type="GO" id="GO:0005506">
    <property type="term" value="F:iron ion binding"/>
    <property type="evidence" value="ECO:0007669"/>
    <property type="project" value="InterPro"/>
</dbReference>
<dbReference type="SMART" id="SM00932">
    <property type="entry name" value="Nfu_N"/>
    <property type="match status" value="1"/>
</dbReference>
<dbReference type="PIRSF" id="PIRSF036773">
    <property type="entry name" value="HIRIP5"/>
    <property type="match status" value="1"/>
</dbReference>
<dbReference type="EMBL" id="KV453842">
    <property type="protein sequence ID" value="ODV90778.1"/>
    <property type="molecule type" value="Genomic_DNA"/>
</dbReference>
<dbReference type="Gene3D" id="3.30.1370.70">
    <property type="entry name" value="Scaffold protein Nfu/NifU, N-terminal domain"/>
    <property type="match status" value="1"/>
</dbReference>
<dbReference type="Proteomes" id="UP000095023">
    <property type="component" value="Unassembled WGS sequence"/>
</dbReference>
<feature type="domain" description="Scaffold protein Nfu/NifU N-terminal" evidence="2">
    <location>
        <begin position="3"/>
        <end position="92"/>
    </location>
</feature>
<proteinExistence type="inferred from homology"/>
<name>A0A1E4TGH5_9ASCO</name>
<dbReference type="SUPFAM" id="SSF110836">
    <property type="entry name" value="Hypothetical protein SAV1430"/>
    <property type="match status" value="1"/>
</dbReference>
<gene>
    <name evidence="3" type="ORF">CANCADRAFT_57204</name>
</gene>
<evidence type="ECO:0000313" key="3">
    <source>
        <dbReference type="EMBL" id="ODV90778.1"/>
    </source>
</evidence>
<comment type="similarity">
    <text evidence="1">Belongs to the NifU family.</text>
</comment>
<sequence>MYIQTASTPNENALKFQPSQRILPEDSNGVFEYLSGREAHSSPLAKKLFGIDGVKSVMFGPDFITVEKEPEIGWTILKPEIFSIITEHLTAGIPIVLEGTKASEDTAPSDDDTEVVSMIKELIDTRIRPAIQEDGGDIEFRGLDPDGTVLLKLKGACRSCDSSTVTLKNGIESMLMHYVEEVTGVRQVLDPEEEIALQEFEKFEQKLHSQKTI</sequence>
<dbReference type="FunFam" id="3.30.1370.70:FF:000001">
    <property type="entry name" value="NifU-like protein 4, mitochondrial"/>
    <property type="match status" value="1"/>
</dbReference>
<dbReference type="GO" id="GO:0016226">
    <property type="term" value="P:iron-sulfur cluster assembly"/>
    <property type="evidence" value="ECO:0007669"/>
    <property type="project" value="InterPro"/>
</dbReference>
<dbReference type="InterPro" id="IPR034904">
    <property type="entry name" value="FSCA_dom_sf"/>
</dbReference>
<dbReference type="Gene3D" id="3.30.300.130">
    <property type="entry name" value="Fe-S cluster assembly (FSCA)"/>
    <property type="match status" value="1"/>
</dbReference>
<dbReference type="GO" id="GO:0005739">
    <property type="term" value="C:mitochondrion"/>
    <property type="evidence" value="ECO:0007669"/>
    <property type="project" value="TreeGrafter"/>
</dbReference>
<dbReference type="InterPro" id="IPR014824">
    <property type="entry name" value="Nfu/NifU_N"/>
</dbReference>
<dbReference type="GO" id="GO:0051536">
    <property type="term" value="F:iron-sulfur cluster binding"/>
    <property type="evidence" value="ECO:0007669"/>
    <property type="project" value="InterPro"/>
</dbReference>